<gene>
    <name evidence="1" type="ORF">KTH89_20090</name>
</gene>
<keyword evidence="2" id="KW-1185">Reference proteome</keyword>
<dbReference type="Proteomes" id="UP000712157">
    <property type="component" value="Unassembled WGS sequence"/>
</dbReference>
<evidence type="ECO:0000313" key="1">
    <source>
        <dbReference type="EMBL" id="MBU9738845.1"/>
    </source>
</evidence>
<dbReference type="EMBL" id="JAHQCW010000043">
    <property type="protein sequence ID" value="MBU9738845.1"/>
    <property type="molecule type" value="Genomic_DNA"/>
</dbReference>
<comment type="caution">
    <text evidence="1">The sequence shown here is derived from an EMBL/GenBank/DDBJ whole genome shotgun (WGS) entry which is preliminary data.</text>
</comment>
<protein>
    <submittedName>
        <fullName evidence="1">Uncharacterized protein</fullName>
    </submittedName>
</protein>
<reference evidence="1" key="1">
    <citation type="submission" date="2021-06" db="EMBL/GenBank/DDBJ databases">
        <title>Description of novel taxa of the family Lachnospiraceae.</title>
        <authorList>
            <person name="Chaplin A.V."/>
            <person name="Sokolova S.R."/>
            <person name="Pikina A.P."/>
            <person name="Korzhanova M."/>
            <person name="Belova V."/>
            <person name="Korostin D."/>
            <person name="Efimov B.A."/>
        </authorList>
    </citation>
    <scope>NUCLEOTIDE SEQUENCE</scope>
    <source>
        <strain evidence="1">ASD5720</strain>
    </source>
</reference>
<name>A0A949K0V0_9FIRM</name>
<dbReference type="RefSeq" id="WP_238722875.1">
    <property type="nucleotide sequence ID" value="NZ_JAHQCW010000043.1"/>
</dbReference>
<dbReference type="AlphaFoldDB" id="A0A949K0V0"/>
<evidence type="ECO:0000313" key="2">
    <source>
        <dbReference type="Proteomes" id="UP000712157"/>
    </source>
</evidence>
<proteinExistence type="predicted"/>
<accession>A0A949K0V0</accession>
<organism evidence="1 2">
    <name type="scientific">Diplocloster agilis</name>
    <dbReference type="NCBI Taxonomy" id="2850323"/>
    <lineage>
        <taxon>Bacteria</taxon>
        <taxon>Bacillati</taxon>
        <taxon>Bacillota</taxon>
        <taxon>Clostridia</taxon>
        <taxon>Lachnospirales</taxon>
        <taxon>Lachnospiraceae</taxon>
        <taxon>Diplocloster</taxon>
    </lineage>
</organism>
<sequence>MKKTRDVQPEGSGSATKRSESLLDLIAKEAHCDYLSDLHSLYLKGQLSAPVSRIAEDRFGVQQWTEAVSYITRRTLSFTSVQEAQQYLLVKDHTNGDFGL</sequence>